<sequence length="217" mass="24823">MEKLRAELQRRAAPVPESELLLQMGYPKPRETAIHRLQKVLADPDLGLTSGGFDFRFGSRAFLCALCEALGLDEADYLPTIDARQQWLREERNAFKPYIFIDTGFKRSDRPGTAIFALAVCEPMRHLKFPKGFWRRPWHEQIEEARRRVRQFMAETDGDVRIWGTAKRFLFFHARDAAIEIDPFGQVLGGWQGGVPSRASLRVGHKEITAQPAADDQ</sequence>
<keyword evidence="2" id="KW-1185">Reference proteome</keyword>
<name>A0A5B8SQU4_9GAMM</name>
<dbReference type="AlphaFoldDB" id="A0A5B8SQU4"/>
<dbReference type="EMBL" id="CP042382">
    <property type="protein sequence ID" value="QEA37775.1"/>
    <property type="molecule type" value="Genomic_DNA"/>
</dbReference>
<evidence type="ECO:0000313" key="2">
    <source>
        <dbReference type="Proteomes" id="UP000321272"/>
    </source>
</evidence>
<gene>
    <name evidence="1" type="ORF">FGL86_00960</name>
</gene>
<proteinExistence type="predicted"/>
<dbReference type="Proteomes" id="UP000321272">
    <property type="component" value="Chromosome"/>
</dbReference>
<organism evidence="1 2">
    <name type="scientific">Pistricoccus aurantiacus</name>
    <dbReference type="NCBI Taxonomy" id="1883414"/>
    <lineage>
        <taxon>Bacteria</taxon>
        <taxon>Pseudomonadati</taxon>
        <taxon>Pseudomonadota</taxon>
        <taxon>Gammaproteobacteria</taxon>
        <taxon>Oceanospirillales</taxon>
        <taxon>Halomonadaceae</taxon>
        <taxon>Pistricoccus</taxon>
    </lineage>
</organism>
<dbReference type="RefSeq" id="WP_147182842.1">
    <property type="nucleotide sequence ID" value="NZ_CP042382.1"/>
</dbReference>
<evidence type="ECO:0000313" key="1">
    <source>
        <dbReference type="EMBL" id="QEA37775.1"/>
    </source>
</evidence>
<reference evidence="1 2" key="1">
    <citation type="submission" date="2019-06" db="EMBL/GenBank/DDBJ databases">
        <title>Genome analyses of bacteria isolated from kimchi.</title>
        <authorList>
            <person name="Lee S."/>
            <person name="Ahn S."/>
            <person name="Roh S."/>
        </authorList>
    </citation>
    <scope>NUCLEOTIDE SEQUENCE [LARGE SCALE GENOMIC DNA]</scope>
    <source>
        <strain evidence="1 2">CBA4606</strain>
    </source>
</reference>
<accession>A0A5B8SQU4</accession>
<protein>
    <submittedName>
        <fullName evidence="1">Uncharacterized protein</fullName>
    </submittedName>
</protein>
<dbReference type="OrthoDB" id="6360607at2"/>
<dbReference type="KEGG" id="paur:FGL86_00960"/>